<dbReference type="PANTHER" id="PTHR37526">
    <property type="entry name" value="PROTEIN TUSB"/>
    <property type="match status" value="1"/>
</dbReference>
<dbReference type="InterPro" id="IPR007215">
    <property type="entry name" value="Sulphur_relay_TusB/DsrH"/>
</dbReference>
<dbReference type="InterPro" id="IPR027396">
    <property type="entry name" value="DsrEFH-like"/>
</dbReference>
<organism evidence="1 2">
    <name type="scientific">Marinobacterium stanieri</name>
    <dbReference type="NCBI Taxonomy" id="49186"/>
    <lineage>
        <taxon>Bacteria</taxon>
        <taxon>Pseudomonadati</taxon>
        <taxon>Pseudomonadota</taxon>
        <taxon>Gammaproteobacteria</taxon>
        <taxon>Oceanospirillales</taxon>
        <taxon>Oceanospirillaceae</taxon>
        <taxon>Marinobacterium</taxon>
    </lineage>
</organism>
<dbReference type="Pfam" id="PF04077">
    <property type="entry name" value="DsrH"/>
    <property type="match status" value="1"/>
</dbReference>
<name>A0A1N6RA37_9GAMM</name>
<dbReference type="GO" id="GO:1990228">
    <property type="term" value="C:sulfurtransferase complex"/>
    <property type="evidence" value="ECO:0007669"/>
    <property type="project" value="TreeGrafter"/>
</dbReference>
<dbReference type="NCBIfam" id="TIGR03011">
    <property type="entry name" value="sulf_tusB_dsrH"/>
    <property type="match status" value="1"/>
</dbReference>
<keyword evidence="2" id="KW-1185">Reference proteome</keyword>
<evidence type="ECO:0000313" key="2">
    <source>
        <dbReference type="Proteomes" id="UP000186895"/>
    </source>
</evidence>
<dbReference type="RefSeq" id="WP_076462383.1">
    <property type="nucleotide sequence ID" value="NZ_FTMN01000003.1"/>
</dbReference>
<gene>
    <name evidence="1" type="ORF">SAMN05421647_103193</name>
</gene>
<dbReference type="SUPFAM" id="SSF75169">
    <property type="entry name" value="DsrEFH-like"/>
    <property type="match status" value="1"/>
</dbReference>
<sequence>MTLHILGASPSDRTTFESCRDTLMDGDTLLLIEDGVYWALPQHRPELARLPARVKLLKADREARGVELEALAEVDDSGFVELCLENERSVSWF</sequence>
<reference evidence="2" key="1">
    <citation type="submission" date="2017-01" db="EMBL/GenBank/DDBJ databases">
        <authorList>
            <person name="Varghese N."/>
            <person name="Submissions S."/>
        </authorList>
    </citation>
    <scope>NUCLEOTIDE SEQUENCE [LARGE SCALE GENOMIC DNA]</scope>
    <source>
        <strain evidence="2">DSM 7027</strain>
    </source>
</reference>
<dbReference type="EMBL" id="FTMN01000003">
    <property type="protein sequence ID" value="SIQ25532.1"/>
    <property type="molecule type" value="Genomic_DNA"/>
</dbReference>
<dbReference type="Proteomes" id="UP000186895">
    <property type="component" value="Unassembled WGS sequence"/>
</dbReference>
<dbReference type="GO" id="GO:0002143">
    <property type="term" value="P:tRNA wobble position uridine thiolation"/>
    <property type="evidence" value="ECO:0007669"/>
    <property type="project" value="InterPro"/>
</dbReference>
<dbReference type="eggNOG" id="COG2168">
    <property type="taxonomic scope" value="Bacteria"/>
</dbReference>
<accession>A0A1N6RA37</accession>
<protein>
    <submittedName>
        <fullName evidence="1">tRNA 2-thiouridine synthesizing protein B</fullName>
    </submittedName>
</protein>
<dbReference type="AlphaFoldDB" id="A0A1N6RA37"/>
<evidence type="ECO:0000313" key="1">
    <source>
        <dbReference type="EMBL" id="SIQ25532.1"/>
    </source>
</evidence>
<dbReference type="STRING" id="49186.SAMN05421647_103193"/>
<dbReference type="PANTHER" id="PTHR37526:SF1">
    <property type="entry name" value="PROTEIN TUSB"/>
    <property type="match status" value="1"/>
</dbReference>
<proteinExistence type="predicted"/>
<dbReference type="Gene3D" id="3.40.1260.10">
    <property type="entry name" value="DsrEFH-like"/>
    <property type="match status" value="1"/>
</dbReference>